<evidence type="ECO:0000256" key="1">
    <source>
        <dbReference type="SAM" id="SignalP"/>
    </source>
</evidence>
<feature type="chain" id="PRO_5045529862" description="Glycosyl hydrolase family 79" evidence="1">
    <location>
        <begin position="20"/>
        <end position="502"/>
    </location>
</feature>
<dbReference type="RefSeq" id="WP_323328706.1">
    <property type="nucleotide sequence ID" value="NZ_JAYGIL010000010.1"/>
</dbReference>
<dbReference type="Gene3D" id="3.20.20.80">
    <property type="entry name" value="Glycosidases"/>
    <property type="match status" value="1"/>
</dbReference>
<reference evidence="2 3" key="1">
    <citation type="submission" date="2023-12" db="EMBL/GenBank/DDBJ databases">
        <title>Novel species of the genus Arcicella isolated from rivers.</title>
        <authorList>
            <person name="Lu H."/>
        </authorList>
    </citation>
    <scope>NUCLEOTIDE SEQUENCE [LARGE SCALE GENOMIC DNA]</scope>
    <source>
        <strain evidence="2 3">DC2W</strain>
    </source>
</reference>
<dbReference type="PANTHER" id="PTHR46145">
    <property type="entry name" value="HEPARANASE"/>
    <property type="match status" value="1"/>
</dbReference>
<dbReference type="EMBL" id="JAYGIL010000010">
    <property type="protein sequence ID" value="MEA5403319.1"/>
    <property type="molecule type" value="Genomic_DNA"/>
</dbReference>
<comment type="caution">
    <text evidence="2">The sequence shown here is derived from an EMBL/GenBank/DDBJ whole genome shotgun (WGS) entry which is preliminary data.</text>
</comment>
<feature type="signal peptide" evidence="1">
    <location>
        <begin position="1"/>
        <end position="19"/>
    </location>
</feature>
<evidence type="ECO:0000313" key="2">
    <source>
        <dbReference type="EMBL" id="MEA5403319.1"/>
    </source>
</evidence>
<dbReference type="Proteomes" id="UP001303899">
    <property type="component" value="Unassembled WGS sequence"/>
</dbReference>
<evidence type="ECO:0008006" key="4">
    <source>
        <dbReference type="Google" id="ProtNLM"/>
    </source>
</evidence>
<proteinExistence type="predicted"/>
<dbReference type="InterPro" id="IPR005199">
    <property type="entry name" value="Glyco_hydro_79"/>
</dbReference>
<keyword evidence="1" id="KW-0732">Signal</keyword>
<name>A0ABU5S4B1_9BACT</name>
<accession>A0ABU5S4B1</accession>
<dbReference type="InterPro" id="IPR017853">
    <property type="entry name" value="GH"/>
</dbReference>
<dbReference type="Pfam" id="PF03662">
    <property type="entry name" value="Glyco_hydro_79n"/>
    <property type="match status" value="1"/>
</dbReference>
<evidence type="ECO:0000313" key="3">
    <source>
        <dbReference type="Proteomes" id="UP001303899"/>
    </source>
</evidence>
<sequence>MKKILLFWAFALLGGNVFAQQNAPQNKINLKDMSFIGKVDERFQSFNIEMCEVIGGDFWIPYNLVDSVRKHSDRKGIDALKWKIEPINLYEKKLRNLAAGLGPTYVRVSGTWANAIFFQNNDEPKLSSPPKGFKNILTRQQWKGVVDFCKAVDGKLVTSFPISEGMRDESGKWQPTQVKSIIDYTNSVGGDIHAAEFFNEPSHAIHGDAPKGYNGEIFAKEFALFKDFASTYAPKMRIIGPGSSTEGGIIPAGLDFPIDELLSHTPKPSFEVFTYHYYGNISKRCLGGQKVENALSPDWLKRTEKGLEFYQNARDKYMPNTPIWLTETAETACGGNPWAATYIDSFRYLDQMGRLAKKGVQVVMHNTLARSEYGLLDHDTHNPRPNYWAAHLWNKLMGNQVYEAGNSETGVYTYAHNLKNKSKGKTVMILNTNKTATSVSIPSDAKQYLLTADELVTKKVSLNGKVLKLTANDELPEIEGKPVKKGIVELPAYSIIFLTFSK</sequence>
<protein>
    <recommendedName>
        <fullName evidence="4">Glycosyl hydrolase family 79</fullName>
    </recommendedName>
</protein>
<dbReference type="SUPFAM" id="SSF51445">
    <property type="entry name" value="(Trans)glycosidases"/>
    <property type="match status" value="1"/>
</dbReference>
<dbReference type="PANTHER" id="PTHR46145:SF4">
    <property type="entry name" value="HEPARANASE"/>
    <property type="match status" value="1"/>
</dbReference>
<gene>
    <name evidence="2" type="ORF">VB776_10360</name>
</gene>
<organism evidence="2 3">
    <name type="scientific">Arcicella gelida</name>
    <dbReference type="NCBI Taxonomy" id="2984195"/>
    <lineage>
        <taxon>Bacteria</taxon>
        <taxon>Pseudomonadati</taxon>
        <taxon>Bacteroidota</taxon>
        <taxon>Cytophagia</taxon>
        <taxon>Cytophagales</taxon>
        <taxon>Flectobacillaceae</taxon>
        <taxon>Arcicella</taxon>
    </lineage>
</organism>
<keyword evidence="3" id="KW-1185">Reference proteome</keyword>